<organism evidence="2 3">
    <name type="scientific">Claviceps pusilla</name>
    <dbReference type="NCBI Taxonomy" id="123648"/>
    <lineage>
        <taxon>Eukaryota</taxon>
        <taxon>Fungi</taxon>
        <taxon>Dikarya</taxon>
        <taxon>Ascomycota</taxon>
        <taxon>Pezizomycotina</taxon>
        <taxon>Sordariomycetes</taxon>
        <taxon>Hypocreomycetidae</taxon>
        <taxon>Hypocreales</taxon>
        <taxon>Clavicipitaceae</taxon>
        <taxon>Claviceps</taxon>
    </lineage>
</organism>
<reference evidence="2" key="1">
    <citation type="journal article" date="2020" name="bioRxiv">
        <title>Whole genome comparisons of ergot fungi reveals the divergence and evolution of species within the genus Claviceps are the result of varying mechanisms driving genome evolution and host range expansion.</title>
        <authorList>
            <person name="Wyka S.A."/>
            <person name="Mondo S.J."/>
            <person name="Liu M."/>
            <person name="Dettman J."/>
            <person name="Nalam V."/>
            <person name="Broders K.D."/>
        </authorList>
    </citation>
    <scope>NUCLEOTIDE SEQUENCE</scope>
    <source>
        <strain evidence="2">CCC 602</strain>
    </source>
</reference>
<gene>
    <name evidence="2" type="ORF">E4U43_006689</name>
</gene>
<protein>
    <recommendedName>
        <fullName evidence="1">Beta-glucuronidase C-terminal domain-containing protein</fullName>
    </recommendedName>
</protein>
<sequence length="380" mass="41429">SYAAFPADTVLSHAFNLATWNSSGWETLNATAPIVACKFLRNQTVPVFEVGNAPDLYEPEGRRPASYSVEDYLSEWRQQTARLEERLRESCPEVAGKGLSREEAGKIGLVSARESMGGARRPNVTMESTLLNHTAVVEAVARHVGYAMDAQDSVEAPYVIGELNSLDGGGAEDLTDTFASALWALDFALCAASSGVIKRVHFHQAVKAPSAAWWPVRPVRTKATFYGMLAAATFLANSTELAVQEFDLVTREDGDGDAGTASGYKGYVDGELRRVAVLNLNLDYSRQGRKGRRKIRFFVVDVGQANSRWEIQRLTAPSAYSKDRISFNGFHYSPDSMGAHGHAVDVVHKDTDEAIWSNGKGELVLHVADSEAVVVLKNDT</sequence>
<dbReference type="EMBL" id="SRPW01004697">
    <property type="protein sequence ID" value="KAG5980845.1"/>
    <property type="molecule type" value="Genomic_DNA"/>
</dbReference>
<dbReference type="Pfam" id="PF16862">
    <property type="entry name" value="Glyco_hydro_79C"/>
    <property type="match status" value="1"/>
</dbReference>
<comment type="caution">
    <text evidence="2">The sequence shown here is derived from an EMBL/GenBank/DDBJ whole genome shotgun (WGS) entry which is preliminary data.</text>
</comment>
<feature type="domain" description="Beta-glucuronidase C-terminal" evidence="1">
    <location>
        <begin position="264"/>
        <end position="374"/>
    </location>
</feature>
<dbReference type="Proteomes" id="UP000748025">
    <property type="component" value="Unassembled WGS sequence"/>
</dbReference>
<dbReference type="Gene3D" id="3.20.20.80">
    <property type="entry name" value="Glycosidases"/>
    <property type="match status" value="1"/>
</dbReference>
<dbReference type="InterPro" id="IPR031728">
    <property type="entry name" value="GlcAase_C"/>
</dbReference>
<dbReference type="OrthoDB" id="2796951at2759"/>
<feature type="non-terminal residue" evidence="2">
    <location>
        <position position="1"/>
    </location>
</feature>
<name>A0A9P7SVG7_9HYPO</name>
<dbReference type="InterPro" id="IPR052974">
    <property type="entry name" value="GH79_Enzymes"/>
</dbReference>
<proteinExistence type="predicted"/>
<accession>A0A9P7SVG7</accession>
<evidence type="ECO:0000313" key="3">
    <source>
        <dbReference type="Proteomes" id="UP000748025"/>
    </source>
</evidence>
<dbReference type="AlphaFoldDB" id="A0A9P7SVG7"/>
<dbReference type="PANTHER" id="PTHR36183">
    <property type="entry name" value="BETA-GLUCURONIDASE"/>
    <property type="match status" value="1"/>
</dbReference>
<keyword evidence="3" id="KW-1185">Reference proteome</keyword>
<evidence type="ECO:0000259" key="1">
    <source>
        <dbReference type="Pfam" id="PF16862"/>
    </source>
</evidence>
<feature type="non-terminal residue" evidence="2">
    <location>
        <position position="380"/>
    </location>
</feature>
<dbReference type="PANTHER" id="PTHR36183:SF2">
    <property type="entry name" value="BETA-GLUCURONIDASE C-TERMINAL DOMAIN-CONTAINING PROTEIN"/>
    <property type="match status" value="1"/>
</dbReference>
<evidence type="ECO:0000313" key="2">
    <source>
        <dbReference type="EMBL" id="KAG5980845.1"/>
    </source>
</evidence>